<dbReference type="AlphaFoldDB" id="A0A0N1P026"/>
<dbReference type="GeneID" id="28737525"/>
<dbReference type="InterPro" id="IPR014729">
    <property type="entry name" value="Rossmann-like_a/b/a_fold"/>
</dbReference>
<dbReference type="VEuPathDB" id="FungiDB:AB675_5434"/>
<accession>A0A0N1P026</accession>
<organism evidence="3 4">
    <name type="scientific">Cyphellophora attinorum</name>
    <dbReference type="NCBI Taxonomy" id="1664694"/>
    <lineage>
        <taxon>Eukaryota</taxon>
        <taxon>Fungi</taxon>
        <taxon>Dikarya</taxon>
        <taxon>Ascomycota</taxon>
        <taxon>Pezizomycotina</taxon>
        <taxon>Eurotiomycetes</taxon>
        <taxon>Chaetothyriomycetidae</taxon>
        <taxon>Chaetothyriales</taxon>
        <taxon>Cyphellophoraceae</taxon>
        <taxon>Cyphellophora</taxon>
    </lineage>
</organism>
<name>A0A0N1P026_9EURO</name>
<dbReference type="EMBL" id="LFJN01000008">
    <property type="protein sequence ID" value="KPI42007.1"/>
    <property type="molecule type" value="Genomic_DNA"/>
</dbReference>
<reference evidence="3 4" key="1">
    <citation type="submission" date="2015-06" db="EMBL/GenBank/DDBJ databases">
        <title>Draft genome of the ant-associated black yeast Phialophora attae CBS 131958.</title>
        <authorList>
            <person name="Moreno L.F."/>
            <person name="Stielow B.J."/>
            <person name="de Hoog S."/>
            <person name="Vicente V.A."/>
            <person name="Weiss V.A."/>
            <person name="de Vries M."/>
            <person name="Cruz L.M."/>
            <person name="Souza E.M."/>
        </authorList>
    </citation>
    <scope>NUCLEOTIDE SEQUENCE [LARGE SCALE GENOMIC DNA]</scope>
    <source>
        <strain evidence="3 4">CBS 131958</strain>
    </source>
</reference>
<sequence length="166" mass="19036">MGMTYAELSIFGRLRKVHKLGVWGMYERLVHLWGQPAPVDTHTTATEPDPSSSTPPEPAPPNPNKIEGRGLSARAVYEKVRRFYYYFNVNRHKATILPPGLHLEEYSPEDNRYDLRPFLYPPMAGSWPIEKIEAHVQALEERERKREKEGEKKGEDEPEAAPAVRA</sequence>
<keyword evidence="4" id="KW-1185">Reference proteome</keyword>
<dbReference type="Proteomes" id="UP000038010">
    <property type="component" value="Unassembled WGS sequence"/>
</dbReference>
<dbReference type="OrthoDB" id="2020662at2759"/>
<dbReference type="PANTHER" id="PTHR23090">
    <property type="entry name" value="NH 3 /GLUTAMINE-DEPENDENT NAD + SYNTHETASE"/>
    <property type="match status" value="1"/>
</dbReference>
<evidence type="ECO:0000256" key="2">
    <source>
        <dbReference type="SAM" id="MobiDB-lite"/>
    </source>
</evidence>
<dbReference type="PANTHER" id="PTHR23090:SF9">
    <property type="entry name" value="GLUTAMINE-DEPENDENT NAD(+) SYNTHETASE"/>
    <property type="match status" value="1"/>
</dbReference>
<proteinExistence type="predicted"/>
<feature type="region of interest" description="Disordered" evidence="2">
    <location>
        <begin position="138"/>
        <end position="166"/>
    </location>
</feature>
<evidence type="ECO:0000313" key="3">
    <source>
        <dbReference type="EMBL" id="KPI42007.1"/>
    </source>
</evidence>
<dbReference type="RefSeq" id="XP_018001970.1">
    <property type="nucleotide sequence ID" value="XM_018145645.1"/>
</dbReference>
<evidence type="ECO:0000256" key="1">
    <source>
        <dbReference type="ARBA" id="ARBA00022598"/>
    </source>
</evidence>
<feature type="compositionally biased region" description="Pro residues" evidence="2">
    <location>
        <begin position="53"/>
        <end position="63"/>
    </location>
</feature>
<dbReference type="GO" id="GO:0009435">
    <property type="term" value="P:NAD+ biosynthetic process"/>
    <property type="evidence" value="ECO:0007669"/>
    <property type="project" value="InterPro"/>
</dbReference>
<dbReference type="Gene3D" id="3.40.50.620">
    <property type="entry name" value="HUPs"/>
    <property type="match status" value="1"/>
</dbReference>
<evidence type="ECO:0000313" key="4">
    <source>
        <dbReference type="Proteomes" id="UP000038010"/>
    </source>
</evidence>
<feature type="compositionally biased region" description="Low complexity" evidence="2">
    <location>
        <begin position="43"/>
        <end position="52"/>
    </location>
</feature>
<feature type="compositionally biased region" description="Basic and acidic residues" evidence="2">
    <location>
        <begin position="138"/>
        <end position="155"/>
    </location>
</feature>
<dbReference type="GO" id="GO:0003952">
    <property type="term" value="F:NAD+ synthase (glutamine-hydrolyzing) activity"/>
    <property type="evidence" value="ECO:0007669"/>
    <property type="project" value="InterPro"/>
</dbReference>
<dbReference type="GO" id="GO:0004359">
    <property type="term" value="F:glutaminase activity"/>
    <property type="evidence" value="ECO:0007669"/>
    <property type="project" value="InterPro"/>
</dbReference>
<keyword evidence="1" id="KW-0436">Ligase</keyword>
<dbReference type="InterPro" id="IPR003694">
    <property type="entry name" value="NAD_synthase"/>
</dbReference>
<feature type="region of interest" description="Disordered" evidence="2">
    <location>
        <begin position="39"/>
        <end position="71"/>
    </location>
</feature>
<protein>
    <submittedName>
        <fullName evidence="3">Putative glutamine-dependent NAD(+) synthetase</fullName>
    </submittedName>
</protein>
<dbReference type="GO" id="GO:0005737">
    <property type="term" value="C:cytoplasm"/>
    <property type="evidence" value="ECO:0007669"/>
    <property type="project" value="InterPro"/>
</dbReference>
<gene>
    <name evidence="3" type="ORF">AB675_5434</name>
</gene>
<dbReference type="STRING" id="1664694.A0A0N1P026"/>
<comment type="caution">
    <text evidence="3">The sequence shown here is derived from an EMBL/GenBank/DDBJ whole genome shotgun (WGS) entry which is preliminary data.</text>
</comment>